<dbReference type="InterPro" id="IPR003594">
    <property type="entry name" value="HATPase_dom"/>
</dbReference>
<protein>
    <recommendedName>
        <fullName evidence="2">histidine kinase</fullName>
        <ecNumber evidence="2">2.7.13.3</ecNumber>
    </recommendedName>
</protein>
<evidence type="ECO:0000259" key="5">
    <source>
        <dbReference type="PROSITE" id="PS50109"/>
    </source>
</evidence>
<organism evidence="6 7">
    <name type="scientific">Oleispira antarctica</name>
    <dbReference type="NCBI Taxonomy" id="188908"/>
    <lineage>
        <taxon>Bacteria</taxon>
        <taxon>Pseudomonadati</taxon>
        <taxon>Pseudomonadota</taxon>
        <taxon>Gammaproteobacteria</taxon>
        <taxon>Oceanospirillales</taxon>
        <taxon>Oceanospirillaceae</taxon>
        <taxon>Oleispira</taxon>
    </lineage>
</organism>
<evidence type="ECO:0000313" key="6">
    <source>
        <dbReference type="EMBL" id="OUS35819.1"/>
    </source>
</evidence>
<evidence type="ECO:0000256" key="3">
    <source>
        <dbReference type="SAM" id="Phobius"/>
    </source>
</evidence>
<dbReference type="EC" id="2.7.13.3" evidence="2"/>
<dbReference type="PANTHER" id="PTHR43065">
    <property type="entry name" value="SENSOR HISTIDINE KINASE"/>
    <property type="match status" value="1"/>
</dbReference>
<feature type="transmembrane region" description="Helical" evidence="3">
    <location>
        <begin position="324"/>
        <end position="343"/>
    </location>
</feature>
<evidence type="ECO:0000256" key="4">
    <source>
        <dbReference type="SAM" id="SignalP"/>
    </source>
</evidence>
<reference evidence="7" key="1">
    <citation type="journal article" date="2017" name="Proc. Natl. Acad. Sci. U.S.A.">
        <title>Simulation of Deepwater Horizon oil plume reveals substrate specialization within a complex community of hydrocarbon degraders.</title>
        <authorList>
            <person name="Hu P."/>
            <person name="Dubinsky E.A."/>
            <person name="Probst A.J."/>
            <person name="Wang J."/>
            <person name="Sieber C.M.K."/>
            <person name="Tom L.M."/>
            <person name="Gardinali P."/>
            <person name="Banfield J.F."/>
            <person name="Atlas R.M."/>
            <person name="Andersen G.L."/>
        </authorList>
    </citation>
    <scope>NUCLEOTIDE SEQUENCE [LARGE SCALE GENOMIC DNA]</scope>
</reference>
<feature type="transmembrane region" description="Helical" evidence="3">
    <location>
        <begin position="237"/>
        <end position="256"/>
    </location>
</feature>
<dbReference type="Gene3D" id="1.10.287.130">
    <property type="match status" value="1"/>
</dbReference>
<dbReference type="InterPro" id="IPR036890">
    <property type="entry name" value="HATPase_C_sf"/>
</dbReference>
<name>A0A1Y5HF07_OLEAN</name>
<proteinExistence type="predicted"/>
<dbReference type="InterPro" id="IPR005467">
    <property type="entry name" value="His_kinase_dom"/>
</dbReference>
<dbReference type="InterPro" id="IPR035965">
    <property type="entry name" value="PAS-like_dom_sf"/>
</dbReference>
<dbReference type="Pfam" id="PF07695">
    <property type="entry name" value="7TMR-DISM_7TM"/>
    <property type="match status" value="1"/>
</dbReference>
<dbReference type="SMART" id="SM00387">
    <property type="entry name" value="HATPase_c"/>
    <property type="match status" value="1"/>
</dbReference>
<dbReference type="Gene3D" id="3.30.565.10">
    <property type="entry name" value="Histidine kinase-like ATPase, C-terminal domain"/>
    <property type="match status" value="1"/>
</dbReference>
<dbReference type="SUPFAM" id="SSF55874">
    <property type="entry name" value="ATPase domain of HSP90 chaperone/DNA topoisomerase II/histidine kinase"/>
    <property type="match status" value="1"/>
</dbReference>
<feature type="transmembrane region" description="Helical" evidence="3">
    <location>
        <begin position="268"/>
        <end position="286"/>
    </location>
</feature>
<evidence type="ECO:0000256" key="2">
    <source>
        <dbReference type="ARBA" id="ARBA00012438"/>
    </source>
</evidence>
<dbReference type="PROSITE" id="PS50109">
    <property type="entry name" value="HIS_KIN"/>
    <property type="match status" value="1"/>
</dbReference>
<keyword evidence="4" id="KW-0732">Signal</keyword>
<dbReference type="InterPro" id="IPR003661">
    <property type="entry name" value="HisK_dim/P_dom"/>
</dbReference>
<dbReference type="InterPro" id="IPR011623">
    <property type="entry name" value="7TMR_DISM_rcpt_extracell_dom1"/>
</dbReference>
<dbReference type="InterPro" id="IPR011622">
    <property type="entry name" value="7TMR_DISM_rcpt_extracell_dom2"/>
</dbReference>
<dbReference type="CDD" id="cd00082">
    <property type="entry name" value="HisKA"/>
    <property type="match status" value="1"/>
</dbReference>
<dbReference type="SUPFAM" id="SSF55785">
    <property type="entry name" value="PYP-like sensor domain (PAS domain)"/>
    <property type="match status" value="1"/>
</dbReference>
<keyword evidence="3" id="KW-1133">Transmembrane helix</keyword>
<dbReference type="GO" id="GO:0000155">
    <property type="term" value="F:phosphorelay sensor kinase activity"/>
    <property type="evidence" value="ECO:0007669"/>
    <property type="project" value="InterPro"/>
</dbReference>
<dbReference type="Gene3D" id="3.30.450.20">
    <property type="entry name" value="PAS domain"/>
    <property type="match status" value="1"/>
</dbReference>
<sequence>MQGLLKYGLLCLILLTSTGTSWGSEEQLEYYRDSSTAMSLFDIKKSDTPWQATTFNKANFGFTSDTLWLRIQLNNPSSSKIIKHIRINYPLLDHVDAYLTQQGETLEHKYLSDRIAYNESRQHDKYYLFSYTLDPEAEYQVYIRVETQSSMTLPIEIFQDAEYIQKKTFENYWFGALYGTLIIMGLYNLIIAITLRSLVYYLYVGYLSGFTFLISALNGDGFQYIWPQSPNFNNLSPLIGAAWPSLFTLPLAYYFLQVKKFAPDLAKVYKGLYLLVLISIPCLLFLDYQASSKLMNGLNLIFSPIILLTAINFAWHRRPGAKTFALAWLALVISLTLLSLSIYNVIPSNPYTRQAYSFGGLLELVIISLALARQINQSIVEKNQALEASETHLSKYLEMVTQSPAGIFSCNGNGAVINHNPAFLKILDIKENEVDQFNLFKQLSKEANEIYPLIEQIKQGESIIGLPLLCKTFNSQDKWLTITLSLQQKAEVVSIEGQITDIHDRMSRQQEKEFHERQRMESLKLLISGISHEINTPLGNNLTTLSFVDGIYNDLNNTCIDSQKESLATLKTSFELLQHNEQRIAQLVKRFSMVSTGYLQAEPVCIGGKEMLQNLVINHQEKLQGLIIDTSYSGPKTFISYQDPLIIILEGLIDNSIKHGLDNVEAPHIEIGMKIKDNSCELSYQDNGKGIDGDIKDQIFQPFFTTSRGNEETSGLGLYAIDNIVRNLFKGSLKIEDQAGFYITIKLPELKGETQ</sequence>
<comment type="caution">
    <text evidence="6">The sequence shown here is derived from an EMBL/GenBank/DDBJ whole genome shotgun (WGS) entry which is preliminary data.</text>
</comment>
<keyword evidence="3" id="KW-0472">Membrane</keyword>
<feature type="transmembrane region" description="Helical" evidence="3">
    <location>
        <begin position="298"/>
        <end position="315"/>
    </location>
</feature>
<dbReference type="EMBL" id="MABE01000676">
    <property type="protein sequence ID" value="OUS35819.1"/>
    <property type="molecule type" value="Genomic_DNA"/>
</dbReference>
<comment type="catalytic activity">
    <reaction evidence="1">
        <text>ATP + protein L-histidine = ADP + protein N-phospho-L-histidine.</text>
        <dbReference type="EC" id="2.7.13.3"/>
    </reaction>
</comment>
<dbReference type="Gene3D" id="2.60.40.2380">
    <property type="match status" value="1"/>
</dbReference>
<evidence type="ECO:0000313" key="7">
    <source>
        <dbReference type="Proteomes" id="UP000227088"/>
    </source>
</evidence>
<feature type="transmembrane region" description="Helical" evidence="3">
    <location>
        <begin position="198"/>
        <end position="217"/>
    </location>
</feature>
<evidence type="ECO:0000256" key="1">
    <source>
        <dbReference type="ARBA" id="ARBA00000085"/>
    </source>
</evidence>
<feature type="transmembrane region" description="Helical" evidence="3">
    <location>
        <begin position="172"/>
        <end position="191"/>
    </location>
</feature>
<gene>
    <name evidence="6" type="ORF">A9R00_11880</name>
</gene>
<feature type="signal peptide" evidence="4">
    <location>
        <begin position="1"/>
        <end position="23"/>
    </location>
</feature>
<dbReference type="Pfam" id="PF07696">
    <property type="entry name" value="7TMR-DISMED2"/>
    <property type="match status" value="1"/>
</dbReference>
<dbReference type="AlphaFoldDB" id="A0A1Y5HF07"/>
<dbReference type="Proteomes" id="UP000227088">
    <property type="component" value="Unassembled WGS sequence"/>
</dbReference>
<accession>A0A1Y5HF07</accession>
<feature type="chain" id="PRO_5011966471" description="histidine kinase" evidence="4">
    <location>
        <begin position="24"/>
        <end position="755"/>
    </location>
</feature>
<feature type="domain" description="Histidine kinase" evidence="5">
    <location>
        <begin position="529"/>
        <end position="751"/>
    </location>
</feature>
<dbReference type="Pfam" id="PF02518">
    <property type="entry name" value="HATPase_c"/>
    <property type="match status" value="1"/>
</dbReference>
<keyword evidence="3" id="KW-0812">Transmembrane</keyword>